<dbReference type="CDD" id="cd02209">
    <property type="entry name" value="cupin_XRE_C"/>
    <property type="match status" value="1"/>
</dbReference>
<keyword evidence="2" id="KW-0238">DNA-binding</keyword>
<dbReference type="InterPro" id="IPR011051">
    <property type="entry name" value="RmlC_Cupin_sf"/>
</dbReference>
<sequence length="184" mass="21086">MDNINVVLAENLKTLRTSKKLSLDKVAEMTGVSKTMLGQIERGESNPTIQTVWKIANGLKISFTALISHPQPDTRVVTKSEIQMLQQDDGKYRVYPFFPFEDNRQFEMYSVEIDSGGYVSAEPHREGTEEFITVYEGELTIRLNQEEYRIKSGESIRFKADRQHVYHNGGDLVTRLCMVISYPD</sequence>
<keyword evidence="1" id="KW-0805">Transcription regulation</keyword>
<evidence type="ECO:0000313" key="6">
    <source>
        <dbReference type="Proteomes" id="UP001056500"/>
    </source>
</evidence>
<dbReference type="PROSITE" id="PS50943">
    <property type="entry name" value="HTH_CROC1"/>
    <property type="match status" value="1"/>
</dbReference>
<dbReference type="InterPro" id="IPR013096">
    <property type="entry name" value="Cupin_2"/>
</dbReference>
<gene>
    <name evidence="5" type="ORF">NDK47_26575</name>
</gene>
<dbReference type="PANTHER" id="PTHR46797:SF23">
    <property type="entry name" value="HTH-TYPE TRANSCRIPTIONAL REGULATOR SUTR"/>
    <property type="match status" value="1"/>
</dbReference>
<evidence type="ECO:0000256" key="3">
    <source>
        <dbReference type="ARBA" id="ARBA00023163"/>
    </source>
</evidence>
<dbReference type="InterPro" id="IPR014710">
    <property type="entry name" value="RmlC-like_jellyroll"/>
</dbReference>
<dbReference type="Pfam" id="PF07883">
    <property type="entry name" value="Cupin_2"/>
    <property type="match status" value="1"/>
</dbReference>
<evidence type="ECO:0000256" key="2">
    <source>
        <dbReference type="ARBA" id="ARBA00023125"/>
    </source>
</evidence>
<protein>
    <submittedName>
        <fullName evidence="5">XRE family transcriptional regulator</fullName>
    </submittedName>
</protein>
<keyword evidence="6" id="KW-1185">Reference proteome</keyword>
<dbReference type="EMBL" id="CP098755">
    <property type="protein sequence ID" value="USG65622.1"/>
    <property type="molecule type" value="Genomic_DNA"/>
</dbReference>
<dbReference type="Proteomes" id="UP001056500">
    <property type="component" value="Chromosome"/>
</dbReference>
<proteinExistence type="predicted"/>
<organism evidence="5 6">
    <name type="scientific">Brevibacillus ruminantium</name>
    <dbReference type="NCBI Taxonomy" id="2950604"/>
    <lineage>
        <taxon>Bacteria</taxon>
        <taxon>Bacillati</taxon>
        <taxon>Bacillota</taxon>
        <taxon>Bacilli</taxon>
        <taxon>Bacillales</taxon>
        <taxon>Paenibacillaceae</taxon>
        <taxon>Brevibacillus</taxon>
    </lineage>
</organism>
<dbReference type="InterPro" id="IPR050807">
    <property type="entry name" value="TransReg_Diox_bact_type"/>
</dbReference>
<evidence type="ECO:0000259" key="4">
    <source>
        <dbReference type="PROSITE" id="PS50943"/>
    </source>
</evidence>
<dbReference type="PANTHER" id="PTHR46797">
    <property type="entry name" value="HTH-TYPE TRANSCRIPTIONAL REGULATOR"/>
    <property type="match status" value="1"/>
</dbReference>
<dbReference type="Pfam" id="PF01381">
    <property type="entry name" value="HTH_3"/>
    <property type="match status" value="1"/>
</dbReference>
<dbReference type="Gene3D" id="1.10.260.40">
    <property type="entry name" value="lambda repressor-like DNA-binding domains"/>
    <property type="match status" value="1"/>
</dbReference>
<dbReference type="InterPro" id="IPR010982">
    <property type="entry name" value="Lambda_DNA-bd_dom_sf"/>
</dbReference>
<name>A0ABY4WEQ6_9BACL</name>
<dbReference type="Gene3D" id="2.60.120.10">
    <property type="entry name" value="Jelly Rolls"/>
    <property type="match status" value="1"/>
</dbReference>
<dbReference type="SUPFAM" id="SSF47413">
    <property type="entry name" value="lambda repressor-like DNA-binding domains"/>
    <property type="match status" value="1"/>
</dbReference>
<accession>A0ABY4WEQ6</accession>
<dbReference type="RefSeq" id="WP_251872709.1">
    <property type="nucleotide sequence ID" value="NZ_CP098755.1"/>
</dbReference>
<dbReference type="InterPro" id="IPR001387">
    <property type="entry name" value="Cro/C1-type_HTH"/>
</dbReference>
<dbReference type="SUPFAM" id="SSF51182">
    <property type="entry name" value="RmlC-like cupins"/>
    <property type="match status" value="1"/>
</dbReference>
<keyword evidence="3" id="KW-0804">Transcription</keyword>
<dbReference type="SMART" id="SM00530">
    <property type="entry name" value="HTH_XRE"/>
    <property type="match status" value="1"/>
</dbReference>
<evidence type="ECO:0000313" key="5">
    <source>
        <dbReference type="EMBL" id="USG65622.1"/>
    </source>
</evidence>
<reference evidence="5" key="1">
    <citation type="submission" date="2022-06" db="EMBL/GenBank/DDBJ databases">
        <title>Genome sequencing of Brevibacillus sp. BB3-R1.</title>
        <authorList>
            <person name="Heo J."/>
            <person name="Lee D."/>
            <person name="Won M."/>
            <person name="Han B.-H."/>
            <person name="Hong S.-B."/>
            <person name="Kwon S.-W."/>
        </authorList>
    </citation>
    <scope>NUCLEOTIDE SEQUENCE</scope>
    <source>
        <strain evidence="5">BB3-R1</strain>
    </source>
</reference>
<feature type="domain" description="HTH cro/C1-type" evidence="4">
    <location>
        <begin position="12"/>
        <end position="66"/>
    </location>
</feature>
<dbReference type="CDD" id="cd00093">
    <property type="entry name" value="HTH_XRE"/>
    <property type="match status" value="1"/>
</dbReference>
<evidence type="ECO:0000256" key="1">
    <source>
        <dbReference type="ARBA" id="ARBA00023015"/>
    </source>
</evidence>